<dbReference type="AlphaFoldDB" id="A0A448Z9X2"/>
<dbReference type="EMBL" id="CAACVS010000187">
    <property type="protein sequence ID" value="VEU38806.1"/>
    <property type="molecule type" value="Genomic_DNA"/>
</dbReference>
<proteinExistence type="predicted"/>
<feature type="region of interest" description="Disordered" evidence="2">
    <location>
        <begin position="344"/>
        <end position="376"/>
    </location>
</feature>
<feature type="region of interest" description="Disordered" evidence="2">
    <location>
        <begin position="233"/>
        <end position="261"/>
    </location>
</feature>
<keyword evidence="4" id="KW-1185">Reference proteome</keyword>
<evidence type="ECO:0000256" key="1">
    <source>
        <dbReference type="SAM" id="Coils"/>
    </source>
</evidence>
<feature type="compositionally biased region" description="Basic residues" evidence="2">
    <location>
        <begin position="524"/>
        <end position="549"/>
    </location>
</feature>
<accession>A0A448Z9X2</accession>
<sequence length="885" mass="99658">MPSRTNVYRCNGSNPQQQLHRQAEIKEELQKLESVVGTLFELQGSQKNDSKRSFSFRKIFPRRAPKKDVTSDSEDFMARIKELEELCQNLSSDGNEFFDRTTRVKKLTQESRDEKDFFSIDRNEATSRTIQTCRDILSKLSTEADLENSESAESSSDDNETSKWAIIETIENVLAFFTGQECMIDESMTFNTTQERAIGESTTYLTTQESTDEIFHDHFCGLFETWCLAKNEEGNESENKPETQEESPANSNTTAKIVDTHDQVTRTEKDQIALFDQESDQIEGKTIDQTKLDSEKDNEILAIQLDSNFFDAFSSLISTNSIVVGEGKERFDKHESATAMAINEASETKECDPDQTDESVKQDDEIGEDEDKDLGNYEKGDPIAETAFDCSILEHIFSSTNSTTEANEIVGTPGIVASDETACNNVTGAIEPKKLSIIELPELQSALSLANIPRFEVVGFKATSERDRDTEIEPGNKKREGLTPKVSNRERRQKARKGDMAKAKPSKSSKLGKPNQKINSFKMAKSRKNQGKNMSTKKVKQRKMMRLFVRKLNQGITHDSSKTKEKNETTKIDMNRGAPETSNVQSEKEVNLSVEAQEQTEKDTSKNSKSEKVSRKKSDVVCRPSTDAAACDPSSIDISSSSVRILTANKEKDHNGEENRDENCGDKEESDGDVNCDFDADGDLIVADDEDSAERQKYDLFKSFLAALQSKERDPDDDEIVECFSPVLSMGDSYDSGLVSEKDDDEYINHYYDFSGDNENCSEDEFDEQEGSYDDFFYANDDDSFVNALQAISRDEATMSRLKTVLDKSRAKKPDTNIKLEKEEVTEERNDDTAVTTPVTGTRTEAPVTNKREKAVSAFPKRQSRLQKQNQEKNTIPTDDELFTL</sequence>
<feature type="region of interest" description="Disordered" evidence="2">
    <location>
        <begin position="464"/>
        <end position="635"/>
    </location>
</feature>
<reference evidence="3 4" key="1">
    <citation type="submission" date="2019-01" db="EMBL/GenBank/DDBJ databases">
        <authorList>
            <person name="Ferrante I. M."/>
        </authorList>
    </citation>
    <scope>NUCLEOTIDE SEQUENCE [LARGE SCALE GENOMIC DNA]</scope>
    <source>
        <strain evidence="3 4">B856</strain>
    </source>
</reference>
<organism evidence="3 4">
    <name type="scientific">Pseudo-nitzschia multistriata</name>
    <dbReference type="NCBI Taxonomy" id="183589"/>
    <lineage>
        <taxon>Eukaryota</taxon>
        <taxon>Sar</taxon>
        <taxon>Stramenopiles</taxon>
        <taxon>Ochrophyta</taxon>
        <taxon>Bacillariophyta</taxon>
        <taxon>Bacillariophyceae</taxon>
        <taxon>Bacillariophycidae</taxon>
        <taxon>Bacillariales</taxon>
        <taxon>Bacillariaceae</taxon>
        <taxon>Pseudo-nitzschia</taxon>
    </lineage>
</organism>
<evidence type="ECO:0000313" key="4">
    <source>
        <dbReference type="Proteomes" id="UP000291116"/>
    </source>
</evidence>
<feature type="region of interest" description="Disordered" evidence="2">
    <location>
        <begin position="808"/>
        <end position="885"/>
    </location>
</feature>
<feature type="compositionally biased region" description="Low complexity" evidence="2">
    <location>
        <begin position="833"/>
        <end position="847"/>
    </location>
</feature>
<evidence type="ECO:0000256" key="2">
    <source>
        <dbReference type="SAM" id="MobiDB-lite"/>
    </source>
</evidence>
<feature type="compositionally biased region" description="Basic and acidic residues" evidence="2">
    <location>
        <begin position="233"/>
        <end position="243"/>
    </location>
</feature>
<protein>
    <submittedName>
        <fullName evidence="3">Uncharacterized protein</fullName>
    </submittedName>
</protein>
<feature type="coiled-coil region" evidence="1">
    <location>
        <begin position="66"/>
        <end position="93"/>
    </location>
</feature>
<name>A0A448Z9X2_9STRA</name>
<gene>
    <name evidence="3" type="ORF">PSNMU_V1.4_AUG-EV-PASAV3_0056380</name>
</gene>
<keyword evidence="1" id="KW-0175">Coiled coil</keyword>
<evidence type="ECO:0000313" key="3">
    <source>
        <dbReference type="EMBL" id="VEU38806.1"/>
    </source>
</evidence>
<dbReference type="Proteomes" id="UP000291116">
    <property type="component" value="Unassembled WGS sequence"/>
</dbReference>
<feature type="compositionally biased region" description="Basic and acidic residues" evidence="2">
    <location>
        <begin position="649"/>
        <end position="667"/>
    </location>
</feature>
<feature type="compositionally biased region" description="Basic and acidic residues" evidence="2">
    <location>
        <begin position="559"/>
        <end position="574"/>
    </location>
</feature>
<feature type="compositionally biased region" description="Polar residues" evidence="2">
    <location>
        <begin position="866"/>
        <end position="877"/>
    </location>
</feature>
<feature type="compositionally biased region" description="Polar residues" evidence="2">
    <location>
        <begin position="246"/>
        <end position="255"/>
    </location>
</feature>
<feature type="region of interest" description="Disordered" evidence="2">
    <location>
        <begin position="648"/>
        <end position="676"/>
    </location>
</feature>
<feature type="compositionally biased region" description="Basic and acidic residues" evidence="2">
    <location>
        <begin position="808"/>
        <end position="832"/>
    </location>
</feature>
<feature type="compositionally biased region" description="Basic and acidic residues" evidence="2">
    <location>
        <begin position="464"/>
        <end position="502"/>
    </location>
</feature>
<feature type="compositionally biased region" description="Basic and acidic residues" evidence="2">
    <location>
        <begin position="346"/>
        <end position="364"/>
    </location>
</feature>
<feature type="compositionally biased region" description="Basic and acidic residues" evidence="2">
    <location>
        <begin position="599"/>
        <end position="620"/>
    </location>
</feature>